<dbReference type="PANTHER" id="PTHR30534:SF0">
    <property type="entry name" value="FLAGELLAR MOTOR SWITCH PROTEIN FLIG"/>
    <property type="match status" value="1"/>
</dbReference>
<evidence type="ECO:0000256" key="6">
    <source>
        <dbReference type="ARBA" id="ARBA00022500"/>
    </source>
</evidence>
<evidence type="ECO:0000256" key="7">
    <source>
        <dbReference type="ARBA" id="ARBA00022779"/>
    </source>
</evidence>
<dbReference type="InterPro" id="IPR032779">
    <property type="entry name" value="FliG_M"/>
</dbReference>
<dbReference type="InterPro" id="IPR011002">
    <property type="entry name" value="FliG_a-hlx"/>
</dbReference>
<dbReference type="InterPro" id="IPR023087">
    <property type="entry name" value="Flg_Motor_Flig_C"/>
</dbReference>
<dbReference type="Pfam" id="PF14842">
    <property type="entry name" value="FliG_N"/>
    <property type="match status" value="1"/>
</dbReference>
<dbReference type="InterPro" id="IPR000090">
    <property type="entry name" value="Flg_Motor_Flig"/>
</dbReference>
<evidence type="ECO:0000259" key="12">
    <source>
        <dbReference type="Pfam" id="PF14842"/>
    </source>
</evidence>
<keyword evidence="13" id="KW-0282">Flagellum</keyword>
<evidence type="ECO:0000256" key="3">
    <source>
        <dbReference type="ARBA" id="ARBA00010299"/>
    </source>
</evidence>
<dbReference type="Pfam" id="PF01706">
    <property type="entry name" value="FliG_C"/>
    <property type="match status" value="1"/>
</dbReference>
<organism evidence="13 14">
    <name type="scientific">Candidatus Haliotispira prima</name>
    <dbReference type="NCBI Taxonomy" id="3034016"/>
    <lineage>
        <taxon>Bacteria</taxon>
        <taxon>Pseudomonadati</taxon>
        <taxon>Spirochaetota</taxon>
        <taxon>Spirochaetia</taxon>
        <taxon>Spirochaetales</taxon>
        <taxon>Spirochaetaceae</taxon>
        <taxon>Candidatus Haliotispira</taxon>
    </lineage>
</organism>
<dbReference type="RefSeq" id="WP_326927130.1">
    <property type="nucleotide sequence ID" value="NZ_CP123443.1"/>
</dbReference>
<keyword evidence="14" id="KW-1185">Reference proteome</keyword>
<reference evidence="13 14" key="1">
    <citation type="submission" date="2023-04" db="EMBL/GenBank/DDBJ databases">
        <title>Spirochaete genome identified in red abalone sample constitutes a novel genus.</title>
        <authorList>
            <person name="Sharma S.P."/>
            <person name="Purcell C.M."/>
            <person name="Hyde J.R."/>
            <person name="Severin A.J."/>
        </authorList>
    </citation>
    <scope>NUCLEOTIDE SEQUENCE [LARGE SCALE GENOMIC DNA]</scope>
    <source>
        <strain evidence="13 14">SP-2023</strain>
    </source>
</reference>
<evidence type="ECO:0000313" key="13">
    <source>
        <dbReference type="EMBL" id="WGK68943.1"/>
    </source>
</evidence>
<keyword evidence="13" id="KW-0969">Cilium</keyword>
<comment type="similarity">
    <text evidence="3">Belongs to the FliG family.</text>
</comment>
<evidence type="ECO:0000256" key="5">
    <source>
        <dbReference type="ARBA" id="ARBA00022475"/>
    </source>
</evidence>
<evidence type="ECO:0000256" key="2">
    <source>
        <dbReference type="ARBA" id="ARBA00004413"/>
    </source>
</evidence>
<keyword evidence="13" id="KW-0966">Cell projection</keyword>
<feature type="domain" description="Flagellar motor switch protein FliG middle" evidence="11">
    <location>
        <begin position="126"/>
        <end position="200"/>
    </location>
</feature>
<evidence type="ECO:0000256" key="4">
    <source>
        <dbReference type="ARBA" id="ARBA00021870"/>
    </source>
</evidence>
<comment type="subcellular location">
    <subcellularLocation>
        <location evidence="1">Bacterial flagellum basal body</location>
    </subcellularLocation>
    <subcellularLocation>
        <location evidence="2">Cell membrane</location>
        <topology evidence="2">Peripheral membrane protein</topology>
        <orientation evidence="2">Cytoplasmic side</orientation>
    </subcellularLocation>
</comment>
<dbReference type="InterPro" id="IPR028263">
    <property type="entry name" value="FliG_N"/>
</dbReference>
<dbReference type="Gene3D" id="1.10.220.30">
    <property type="match status" value="3"/>
</dbReference>
<keyword evidence="6" id="KW-0145">Chemotaxis</keyword>
<gene>
    <name evidence="13" type="primary">fliG</name>
    <name evidence="13" type="ORF">P0082_10720</name>
</gene>
<evidence type="ECO:0000259" key="11">
    <source>
        <dbReference type="Pfam" id="PF14841"/>
    </source>
</evidence>
<dbReference type="Pfam" id="PF14841">
    <property type="entry name" value="FliG_M"/>
    <property type="match status" value="1"/>
</dbReference>
<dbReference type="Proteomes" id="UP001228690">
    <property type="component" value="Chromosome"/>
</dbReference>
<dbReference type="PRINTS" id="PR00954">
    <property type="entry name" value="FLGMOTORFLIG"/>
</dbReference>
<evidence type="ECO:0000256" key="9">
    <source>
        <dbReference type="ARBA" id="ARBA00023143"/>
    </source>
</evidence>
<dbReference type="PANTHER" id="PTHR30534">
    <property type="entry name" value="FLAGELLAR MOTOR SWITCH PROTEIN FLIG"/>
    <property type="match status" value="1"/>
</dbReference>
<keyword evidence="7" id="KW-0283">Flagellar rotation</keyword>
<keyword evidence="5" id="KW-1003">Cell membrane</keyword>
<evidence type="ECO:0000256" key="8">
    <source>
        <dbReference type="ARBA" id="ARBA00023136"/>
    </source>
</evidence>
<protein>
    <recommendedName>
        <fullName evidence="4">Flagellar motor switch protein FliG</fullName>
    </recommendedName>
</protein>
<dbReference type="EMBL" id="CP123443">
    <property type="protein sequence ID" value="WGK68943.1"/>
    <property type="molecule type" value="Genomic_DNA"/>
</dbReference>
<sequence>MAKSKSGGVPSGDEELTGRQKAAIFLVTLGSEISAAIFKHLNQEEVETITFEIARLGNVRSEDRDLVLQEFQEMMMAQDFMAAGGVDYARELLEKSLGSDKAIEIINRLTSSLKSRPFDFVRRADPQHILNFIQQEHPQTIALILSYIEPAKASAVLGGLDPDMQSEVAKRIANMERSSPEVIREVERVLEKKLASISSEDVAVAGGVDSIVEILNTIDRATERSIMESLEEDDPELAEEIRKKMFVFDDIVMLDDGSIQRVLKEVDQQDLTKALKAVDDEVKDKIFRNMSKRAAAMLEEDMQFMGPVRMSDVEEVQQKIVGIIRKLEEAGEVIIARGGDDDLLV</sequence>
<name>A0ABY8MGB0_9SPIO</name>
<evidence type="ECO:0000256" key="1">
    <source>
        <dbReference type="ARBA" id="ARBA00004117"/>
    </source>
</evidence>
<accession>A0ABY8MGB0</accession>
<feature type="domain" description="Flagellar motor switch protein FliG N-terminal" evidence="12">
    <location>
        <begin position="15"/>
        <end position="118"/>
    </location>
</feature>
<evidence type="ECO:0000259" key="10">
    <source>
        <dbReference type="Pfam" id="PF01706"/>
    </source>
</evidence>
<dbReference type="PIRSF" id="PIRSF003161">
    <property type="entry name" value="FliG"/>
    <property type="match status" value="1"/>
</dbReference>
<feature type="domain" description="Flagellar motor switch protein FliG C-terminal" evidence="10">
    <location>
        <begin position="228"/>
        <end position="335"/>
    </location>
</feature>
<keyword evidence="9" id="KW-0975">Bacterial flagellum</keyword>
<proteinExistence type="inferred from homology"/>
<keyword evidence="8" id="KW-0472">Membrane</keyword>
<dbReference type="SUPFAM" id="SSF48029">
    <property type="entry name" value="FliG"/>
    <property type="match status" value="2"/>
</dbReference>
<dbReference type="NCBIfam" id="TIGR00207">
    <property type="entry name" value="fliG"/>
    <property type="match status" value="1"/>
</dbReference>
<evidence type="ECO:0000313" key="14">
    <source>
        <dbReference type="Proteomes" id="UP001228690"/>
    </source>
</evidence>